<dbReference type="GO" id="GO:0032977">
    <property type="term" value="F:membrane insertase activity"/>
    <property type="evidence" value="ECO:0007669"/>
    <property type="project" value="InterPro"/>
</dbReference>
<evidence type="ECO:0000256" key="3">
    <source>
        <dbReference type="ARBA" id="ARBA00022692"/>
    </source>
</evidence>
<dbReference type="PANTHER" id="PTHR12428:SF65">
    <property type="entry name" value="CYTOCHROME C OXIDASE ASSEMBLY PROTEIN COX18, MITOCHONDRIAL"/>
    <property type="match status" value="1"/>
</dbReference>
<reference evidence="10" key="3">
    <citation type="submission" date="2018-07" db="EMBL/GenBank/DDBJ databases">
        <authorList>
            <person name="Quirk P.G."/>
            <person name="Krulwich T.A."/>
        </authorList>
    </citation>
    <scope>NUCLEOTIDE SEQUENCE</scope>
    <source>
        <strain evidence="10">96224</strain>
    </source>
</reference>
<dbReference type="EMBL" id="UIGY01000001">
    <property type="protein sequence ID" value="SUZ07562.1"/>
    <property type="molecule type" value="Genomic_DNA"/>
</dbReference>
<dbReference type="GO" id="GO:0033617">
    <property type="term" value="P:mitochondrial respiratory chain complex IV assembly"/>
    <property type="evidence" value="ECO:0007669"/>
    <property type="project" value="TreeGrafter"/>
</dbReference>
<sequence length="340" mass="39110">MLPAKHSLSLKKPVFSSQLRHTIIKNRSCISSHVSQLVNQRFRSFHATTPNFFYHETLQTTHALIQSVHLISGTSWSLTIPLVALLVRASTSLPIAIIQQKALARRVMLIPILQAWKHSFRKEALREYGHLGPVRLQRALDAKLKGKRKELFKQYNCARWKMFLGALQIPIFFGLLDVWRRMANMRLTTLTKLISPDTMSADFPIIPIEPDLATEGMLWFPNLLLADPQMVLPFLLSGTMLLNIFATQSLQTIRQGKWQILIRRCMGVVALCAGPMLMNVPCVLLLYWISNSLLNFVQYWLIAWMIPVSYPLPPLVPKRPWKMPLSRRVEVRQSSEQKIR</sequence>
<name>A0A061HLQ2_BLUGR</name>
<feature type="non-terminal residue" evidence="10">
    <location>
        <position position="340"/>
    </location>
</feature>
<reference evidence="9" key="2">
    <citation type="submission" date="2013-01" db="EMBL/GenBank/DDBJ databases">
        <title>The wheat powdery mildew genome reveals unique evolution of an obligate biotroph.</title>
        <authorList>
            <person name="Oberhaensli S."/>
            <person name="Wicker T."/>
            <person name="Keller B."/>
        </authorList>
    </citation>
    <scope>NUCLEOTIDE SEQUENCE</scope>
    <source>
        <strain evidence="9">96224</strain>
    </source>
</reference>
<dbReference type="HOGENOM" id="CLU_029282_1_2_1"/>
<comment type="subcellular location">
    <subcellularLocation>
        <location evidence="1 6">Membrane</location>
        <topology evidence="1 6">Multi-pass membrane protein</topology>
    </subcellularLocation>
</comment>
<dbReference type="PANTHER" id="PTHR12428">
    <property type="entry name" value="OXA1"/>
    <property type="match status" value="1"/>
</dbReference>
<dbReference type="InterPro" id="IPR001708">
    <property type="entry name" value="YidC/ALB3/OXA1/COX18"/>
</dbReference>
<protein>
    <submittedName>
        <fullName evidence="10">Bgt-1156</fullName>
    </submittedName>
    <submittedName>
        <fullName evidence="9">Mitochondrial integral inner membrane protein</fullName>
    </submittedName>
</protein>
<dbReference type="Proteomes" id="UP000053110">
    <property type="component" value="Unassembled WGS sequence"/>
</dbReference>
<evidence type="ECO:0000256" key="5">
    <source>
        <dbReference type="ARBA" id="ARBA00023136"/>
    </source>
</evidence>
<keyword evidence="5 7" id="KW-0472">Membrane</keyword>
<accession>A0A061HLQ2</accession>
<dbReference type="EMBL" id="KE373753">
    <property type="protein sequence ID" value="EPQ67228.1"/>
    <property type="molecule type" value="Genomic_DNA"/>
</dbReference>
<keyword evidence="3 6" id="KW-0812">Transmembrane</keyword>
<feature type="transmembrane region" description="Helical" evidence="7">
    <location>
        <begin position="296"/>
        <end position="316"/>
    </location>
</feature>
<evidence type="ECO:0000256" key="6">
    <source>
        <dbReference type="RuleBase" id="RU003945"/>
    </source>
</evidence>
<evidence type="ECO:0000256" key="1">
    <source>
        <dbReference type="ARBA" id="ARBA00004141"/>
    </source>
</evidence>
<dbReference type="Pfam" id="PF02096">
    <property type="entry name" value="60KD_IMP"/>
    <property type="match status" value="1"/>
</dbReference>
<feature type="transmembrane region" description="Helical" evidence="7">
    <location>
        <begin position="268"/>
        <end position="290"/>
    </location>
</feature>
<dbReference type="InterPro" id="IPR028055">
    <property type="entry name" value="YidC/Oxa/ALB_C"/>
</dbReference>
<evidence type="ECO:0000259" key="8">
    <source>
        <dbReference type="Pfam" id="PF02096"/>
    </source>
</evidence>
<evidence type="ECO:0000313" key="10">
    <source>
        <dbReference type="EMBL" id="SUZ07562.1"/>
    </source>
</evidence>
<evidence type="ECO:0000256" key="2">
    <source>
        <dbReference type="ARBA" id="ARBA00009877"/>
    </source>
</evidence>
<dbReference type="AlphaFoldDB" id="A0A061HLQ2"/>
<evidence type="ECO:0000313" key="11">
    <source>
        <dbReference type="Proteomes" id="UP000053110"/>
    </source>
</evidence>
<dbReference type="GO" id="GO:0005743">
    <property type="term" value="C:mitochondrial inner membrane"/>
    <property type="evidence" value="ECO:0007669"/>
    <property type="project" value="TreeGrafter"/>
</dbReference>
<reference evidence="11" key="1">
    <citation type="journal article" date="2013" name="Nat. Genet.">
        <title>The wheat powdery mildew genome shows the unique evolution of an obligate biotroph.</title>
        <authorList>
            <person name="Wicker T."/>
            <person name="Oberhaensli S."/>
            <person name="Parlange F."/>
            <person name="Buchmann J.P."/>
            <person name="Shatalina M."/>
            <person name="Roffler S."/>
            <person name="Ben-David R."/>
            <person name="Dolezel J."/>
            <person name="Simkova H."/>
            <person name="Schulze-Lefert P."/>
            <person name="Spanu P.D."/>
            <person name="Bruggmann R."/>
            <person name="Amselem J."/>
            <person name="Quesneville H."/>
            <person name="Ver Loren van Themaat E."/>
            <person name="Paape T."/>
            <person name="Shimizu K.K."/>
            <person name="Keller B."/>
        </authorList>
    </citation>
    <scope>NUCLEOTIDE SEQUENCE [LARGE SCALE GENOMIC DNA]</scope>
    <source>
        <strain evidence="11">96224</strain>
    </source>
</reference>
<comment type="similarity">
    <text evidence="2 6">Belongs to the OXA1/ALB3/YidC family.</text>
</comment>
<keyword evidence="4 7" id="KW-1133">Transmembrane helix</keyword>
<feature type="domain" description="Membrane insertase YidC/Oxa/ALB C-terminal" evidence="8">
    <location>
        <begin position="76"/>
        <end position="302"/>
    </location>
</feature>
<evidence type="ECO:0000313" key="9">
    <source>
        <dbReference type="EMBL" id="EPQ67228.1"/>
    </source>
</evidence>
<feature type="transmembrane region" description="Helical" evidence="7">
    <location>
        <begin position="158"/>
        <end position="176"/>
    </location>
</feature>
<dbReference type="GO" id="GO:0032979">
    <property type="term" value="P:protein insertion into mitochondrial inner membrane from matrix"/>
    <property type="evidence" value="ECO:0007669"/>
    <property type="project" value="TreeGrafter"/>
</dbReference>
<feature type="transmembrane region" description="Helical" evidence="7">
    <location>
        <begin position="230"/>
        <end position="247"/>
    </location>
</feature>
<feature type="transmembrane region" description="Helical" evidence="7">
    <location>
        <begin position="78"/>
        <end position="98"/>
    </location>
</feature>
<organism evidence="10">
    <name type="scientific">Blumeria graminis f. sp. tritici 96224</name>
    <dbReference type="NCBI Taxonomy" id="1268274"/>
    <lineage>
        <taxon>Eukaryota</taxon>
        <taxon>Fungi</taxon>
        <taxon>Dikarya</taxon>
        <taxon>Ascomycota</taxon>
        <taxon>Pezizomycotina</taxon>
        <taxon>Leotiomycetes</taxon>
        <taxon>Erysiphales</taxon>
        <taxon>Erysiphaceae</taxon>
        <taxon>Blumeria</taxon>
    </lineage>
</organism>
<evidence type="ECO:0000256" key="4">
    <source>
        <dbReference type="ARBA" id="ARBA00022989"/>
    </source>
</evidence>
<gene>
    <name evidence="9" type="ORF">BGT96224_1156</name>
    <name evidence="10" type="ORF">BGT96224V2_LOCUS31</name>
</gene>
<dbReference type="OrthoDB" id="2148490at2759"/>
<evidence type="ECO:0000256" key="7">
    <source>
        <dbReference type="SAM" id="Phobius"/>
    </source>
</evidence>
<proteinExistence type="inferred from homology"/>